<dbReference type="Proteomes" id="UP001201812">
    <property type="component" value="Unassembled WGS sequence"/>
</dbReference>
<protein>
    <submittedName>
        <fullName evidence="1">Uncharacterized protein</fullName>
    </submittedName>
</protein>
<dbReference type="AlphaFoldDB" id="A0AAD4N8I9"/>
<reference evidence="1" key="1">
    <citation type="submission" date="2022-01" db="EMBL/GenBank/DDBJ databases">
        <title>Genome Sequence Resource for Two Populations of Ditylenchus destructor, the Migratory Endoparasitic Phytonematode.</title>
        <authorList>
            <person name="Zhang H."/>
            <person name="Lin R."/>
            <person name="Xie B."/>
        </authorList>
    </citation>
    <scope>NUCLEOTIDE SEQUENCE</scope>
    <source>
        <strain evidence="1">BazhouSP</strain>
    </source>
</reference>
<sequence length="119" mass="13028">MDGRVIFRTEKYLRDFKRSLCLASSSSSAQLVSEDEGCCGHTKDCDEQSSVTPPNICLRWAVDCEGGVGLTGQTPPTQPSLASLAFWERRLLTAIELLLPGGHPRRAPAALFGVWLYSE</sequence>
<dbReference type="EMBL" id="JAKKPZ010000010">
    <property type="protein sequence ID" value="KAI1716331.1"/>
    <property type="molecule type" value="Genomic_DNA"/>
</dbReference>
<organism evidence="1 2">
    <name type="scientific">Ditylenchus destructor</name>
    <dbReference type="NCBI Taxonomy" id="166010"/>
    <lineage>
        <taxon>Eukaryota</taxon>
        <taxon>Metazoa</taxon>
        <taxon>Ecdysozoa</taxon>
        <taxon>Nematoda</taxon>
        <taxon>Chromadorea</taxon>
        <taxon>Rhabditida</taxon>
        <taxon>Tylenchina</taxon>
        <taxon>Tylenchomorpha</taxon>
        <taxon>Sphaerularioidea</taxon>
        <taxon>Anguinidae</taxon>
        <taxon>Anguininae</taxon>
        <taxon>Ditylenchus</taxon>
    </lineage>
</organism>
<proteinExistence type="predicted"/>
<accession>A0AAD4N8I9</accession>
<comment type="caution">
    <text evidence="1">The sequence shown here is derived from an EMBL/GenBank/DDBJ whole genome shotgun (WGS) entry which is preliminary data.</text>
</comment>
<name>A0AAD4N8I9_9BILA</name>
<evidence type="ECO:0000313" key="2">
    <source>
        <dbReference type="Proteomes" id="UP001201812"/>
    </source>
</evidence>
<keyword evidence="2" id="KW-1185">Reference proteome</keyword>
<gene>
    <name evidence="1" type="ORF">DdX_07378</name>
</gene>
<evidence type="ECO:0000313" key="1">
    <source>
        <dbReference type="EMBL" id="KAI1716331.1"/>
    </source>
</evidence>